<dbReference type="GO" id="GO:0005840">
    <property type="term" value="C:ribosome"/>
    <property type="evidence" value="ECO:0007669"/>
    <property type="project" value="UniProtKB-KW"/>
</dbReference>
<feature type="domain" description="N-acetyltransferase" evidence="5">
    <location>
        <begin position="15"/>
        <end position="160"/>
    </location>
</feature>
<evidence type="ECO:0000259" key="5">
    <source>
        <dbReference type="PROSITE" id="PS51186"/>
    </source>
</evidence>
<keyword evidence="4 6" id="KW-0012">Acyltransferase</keyword>
<evidence type="ECO:0000256" key="2">
    <source>
        <dbReference type="ARBA" id="ARBA00022490"/>
    </source>
</evidence>
<evidence type="ECO:0000256" key="4">
    <source>
        <dbReference type="ARBA" id="ARBA00023315"/>
    </source>
</evidence>
<gene>
    <name evidence="6" type="primary">rimI</name>
    <name evidence="6" type="ORF">ACFO4O_06685</name>
</gene>
<evidence type="ECO:0000313" key="6">
    <source>
        <dbReference type="EMBL" id="MFC4699837.1"/>
    </source>
</evidence>
<comment type="caution">
    <text evidence="6">The sequence shown here is derived from an EMBL/GenBank/DDBJ whole genome shotgun (WGS) entry which is preliminary data.</text>
</comment>
<dbReference type="InterPro" id="IPR006464">
    <property type="entry name" value="AcTrfase_RimI/Ard1"/>
</dbReference>
<dbReference type="RefSeq" id="WP_382406735.1">
    <property type="nucleotide sequence ID" value="NZ_JBHSGU010000002.1"/>
</dbReference>
<dbReference type="InterPro" id="IPR016181">
    <property type="entry name" value="Acyl_CoA_acyltransferase"/>
</dbReference>
<dbReference type="EMBL" id="JBHSGU010000002">
    <property type="protein sequence ID" value="MFC4699837.1"/>
    <property type="molecule type" value="Genomic_DNA"/>
</dbReference>
<evidence type="ECO:0000256" key="3">
    <source>
        <dbReference type="ARBA" id="ARBA00022679"/>
    </source>
</evidence>
<dbReference type="CDD" id="cd04301">
    <property type="entry name" value="NAT_SF"/>
    <property type="match status" value="1"/>
</dbReference>
<keyword evidence="7" id="KW-1185">Reference proteome</keyword>
<keyword evidence="6" id="KW-0689">Ribosomal protein</keyword>
<sequence>MATHTSRRTSISHYLTMFVNNDVHIEQAYQLFSQFRSKPWSLELFQQALQQPFSMLQVSEGEVSAVLLVSNVLDEAEIEDICVNPKHQRQGLARYLLSECLTILRTKGYKKIHLEVRQSNVAAIRLYESMGFALQGTRKHYYDTDDGQKESALLYRLDIRMAHT</sequence>
<keyword evidence="6" id="KW-0687">Ribonucleoprotein</keyword>
<organism evidence="6 7">
    <name type="scientific">Glaciecola siphonariae</name>
    <dbReference type="NCBI Taxonomy" id="521012"/>
    <lineage>
        <taxon>Bacteria</taxon>
        <taxon>Pseudomonadati</taxon>
        <taxon>Pseudomonadota</taxon>
        <taxon>Gammaproteobacteria</taxon>
        <taxon>Alteromonadales</taxon>
        <taxon>Alteromonadaceae</taxon>
        <taxon>Glaciecola</taxon>
    </lineage>
</organism>
<dbReference type="InterPro" id="IPR050680">
    <property type="entry name" value="YpeA/RimI_acetyltransf"/>
</dbReference>
<proteinExistence type="inferred from homology"/>
<reference evidence="7" key="1">
    <citation type="journal article" date="2019" name="Int. J. Syst. Evol. Microbiol.">
        <title>The Global Catalogue of Microorganisms (GCM) 10K type strain sequencing project: providing services to taxonomists for standard genome sequencing and annotation.</title>
        <authorList>
            <consortium name="The Broad Institute Genomics Platform"/>
            <consortium name="The Broad Institute Genome Sequencing Center for Infectious Disease"/>
            <person name="Wu L."/>
            <person name="Ma J."/>
        </authorList>
    </citation>
    <scope>NUCLEOTIDE SEQUENCE [LARGE SCALE GENOMIC DNA]</scope>
    <source>
        <strain evidence="7">KACC 12507</strain>
    </source>
</reference>
<dbReference type="Proteomes" id="UP001595897">
    <property type="component" value="Unassembled WGS sequence"/>
</dbReference>
<dbReference type="Gene3D" id="3.40.630.30">
    <property type="match status" value="1"/>
</dbReference>
<dbReference type="PROSITE" id="PS51186">
    <property type="entry name" value="GNAT"/>
    <property type="match status" value="1"/>
</dbReference>
<name>A0ABV9LTJ9_9ALTE</name>
<evidence type="ECO:0000313" key="7">
    <source>
        <dbReference type="Proteomes" id="UP001595897"/>
    </source>
</evidence>
<dbReference type="PANTHER" id="PTHR43420:SF44">
    <property type="entry name" value="ACETYLTRANSFERASE YPEA"/>
    <property type="match status" value="1"/>
</dbReference>
<accession>A0ABV9LTJ9</accession>
<dbReference type="Pfam" id="PF00583">
    <property type="entry name" value="Acetyltransf_1"/>
    <property type="match status" value="1"/>
</dbReference>
<dbReference type="GO" id="GO:0008999">
    <property type="term" value="F:protein-N-terminal-alanine acetyltransferase activity"/>
    <property type="evidence" value="ECO:0007669"/>
    <property type="project" value="UniProtKB-EC"/>
</dbReference>
<keyword evidence="2" id="KW-0963">Cytoplasm</keyword>
<keyword evidence="3 6" id="KW-0808">Transferase</keyword>
<dbReference type="NCBIfam" id="TIGR01575">
    <property type="entry name" value="rimI"/>
    <property type="match status" value="1"/>
</dbReference>
<dbReference type="PANTHER" id="PTHR43420">
    <property type="entry name" value="ACETYLTRANSFERASE"/>
    <property type="match status" value="1"/>
</dbReference>
<dbReference type="InterPro" id="IPR000182">
    <property type="entry name" value="GNAT_dom"/>
</dbReference>
<comment type="similarity">
    <text evidence="1">Belongs to the acetyltransferase family. RimI subfamily.</text>
</comment>
<dbReference type="SUPFAM" id="SSF55729">
    <property type="entry name" value="Acyl-CoA N-acyltransferases (Nat)"/>
    <property type="match status" value="1"/>
</dbReference>
<protein>
    <submittedName>
        <fullName evidence="6">Ribosomal protein S18-alanine N-acetyltransferase</fullName>
        <ecNumber evidence="6">2.3.1.266</ecNumber>
    </submittedName>
</protein>
<dbReference type="EC" id="2.3.1.266" evidence="6"/>
<evidence type="ECO:0000256" key="1">
    <source>
        <dbReference type="ARBA" id="ARBA00005395"/>
    </source>
</evidence>